<feature type="compositionally biased region" description="Polar residues" evidence="4">
    <location>
        <begin position="581"/>
        <end position="591"/>
    </location>
</feature>
<dbReference type="AlphaFoldDB" id="A0A7R9M330"/>
<dbReference type="InterPro" id="IPR001611">
    <property type="entry name" value="Leu-rich_rpt"/>
</dbReference>
<reference evidence="5" key="1">
    <citation type="submission" date="2020-11" db="EMBL/GenBank/DDBJ databases">
        <authorList>
            <person name="Tran Van P."/>
        </authorList>
    </citation>
    <scope>NUCLEOTIDE SEQUENCE</scope>
</reference>
<dbReference type="Proteomes" id="UP000728032">
    <property type="component" value="Unassembled WGS sequence"/>
</dbReference>
<proteinExistence type="inferred from homology"/>
<feature type="compositionally biased region" description="Polar residues" evidence="4">
    <location>
        <begin position="486"/>
        <end position="495"/>
    </location>
</feature>
<dbReference type="SMART" id="SM00368">
    <property type="entry name" value="LRR_RI"/>
    <property type="match status" value="7"/>
</dbReference>
<dbReference type="OrthoDB" id="10034042at2759"/>
<evidence type="ECO:0000256" key="1">
    <source>
        <dbReference type="ARBA" id="ARBA00022614"/>
    </source>
</evidence>
<protein>
    <recommendedName>
        <fullName evidence="7">Protein phosphatase 1 regulatory subunit 37</fullName>
    </recommendedName>
</protein>
<keyword evidence="2" id="KW-0677">Repeat</keyword>
<evidence type="ECO:0000313" key="6">
    <source>
        <dbReference type="Proteomes" id="UP000728032"/>
    </source>
</evidence>
<feature type="region of interest" description="Disordered" evidence="4">
    <location>
        <begin position="1"/>
        <end position="36"/>
    </location>
</feature>
<dbReference type="PANTHER" id="PTHR24112">
    <property type="entry name" value="LEUCINE-RICH REPEAT, ISOFORM F-RELATED"/>
    <property type="match status" value="1"/>
</dbReference>
<sequence length="697" mass="77933">METMLEMNADCSDERDTDQAIRSASAPTTPTSQSRHMTGCLIRPAAHTRGHHRVQFPEDNQMVTGYFDAPNPYQYGERLDSRHCEALEEILKRVLFRTIDLDSCDLDCEGASALFDMIEFYESASHLCLANNKSIGVIGWQSLCRTLKKTSCLQYLNLRNTGLNEQILLIMGRAMRLGSHLVTIHLENAGLYGRRLAILVAALKLNTNLRELYLGDNKICSADGVQIGNLLRANACLDILDLRRNHIQDIGLDHICEGLSHQPYGGLKILNLSDNQITSRAMNHLSQALTMCRSLIGLDLSYNGLSNDGVCILKEGLLSCKELKYLNLRATNITCEGAIAIAEVIADNQKLIIIDLLDNYTKLSGLMAICLSMKHNTSVIELRLSQDFEFTEENCDGEKVQHFKDLCQELKSYCDLNKSNAVHEESNELLQSYIESLNDCHSSDDPFDDIFTSQAMFCDLNDETNADNTSESQRNDMKPDLISHAMNGSSPQTSCKPDIISIQESLTHGYHKPIARTVSLGSWGSTCDTHKQSGRFSVSPVNLDNEVDVSSHTDSSQDETPLLDTNLDEMQTQRTDEPNDDNIQSNESSNETNDKLMDLPKAITKTFLTPESPYNKNIRRMSSPNLSQTIKAKVRPSLQFKPYTHLESLDLKSSLPISPTFFGRFEFPDPLLLKLPPEVDDIISKFGDCDSNPMQVI</sequence>
<feature type="compositionally biased region" description="Low complexity" evidence="4">
    <location>
        <begin position="23"/>
        <end position="32"/>
    </location>
</feature>
<dbReference type="SUPFAM" id="SSF52047">
    <property type="entry name" value="RNI-like"/>
    <property type="match status" value="1"/>
</dbReference>
<comment type="similarity">
    <text evidence="3">Belongs to the PPP1R37 family.</text>
</comment>
<evidence type="ECO:0000256" key="3">
    <source>
        <dbReference type="ARBA" id="ARBA00038315"/>
    </source>
</evidence>
<evidence type="ECO:0000256" key="4">
    <source>
        <dbReference type="SAM" id="MobiDB-lite"/>
    </source>
</evidence>
<dbReference type="InterPro" id="IPR032675">
    <property type="entry name" value="LRR_dom_sf"/>
</dbReference>
<gene>
    <name evidence="5" type="ORF">ONB1V03_LOCUS9127</name>
</gene>
<keyword evidence="1" id="KW-0433">Leucine-rich repeat</keyword>
<dbReference type="EMBL" id="CAJPVJ010005573">
    <property type="protein sequence ID" value="CAG2169653.1"/>
    <property type="molecule type" value="Genomic_DNA"/>
</dbReference>
<dbReference type="EMBL" id="OC920398">
    <property type="protein sequence ID" value="CAD7652466.1"/>
    <property type="molecule type" value="Genomic_DNA"/>
</dbReference>
<evidence type="ECO:0000256" key="2">
    <source>
        <dbReference type="ARBA" id="ARBA00022737"/>
    </source>
</evidence>
<name>A0A7R9M330_9ACAR</name>
<dbReference type="InterPro" id="IPR051279">
    <property type="entry name" value="PP1-Reg/Actin-Interact_Protein"/>
</dbReference>
<keyword evidence="6" id="KW-1185">Reference proteome</keyword>
<dbReference type="Pfam" id="PF13516">
    <property type="entry name" value="LRR_6"/>
    <property type="match status" value="3"/>
</dbReference>
<organism evidence="5">
    <name type="scientific">Oppiella nova</name>
    <dbReference type="NCBI Taxonomy" id="334625"/>
    <lineage>
        <taxon>Eukaryota</taxon>
        <taxon>Metazoa</taxon>
        <taxon>Ecdysozoa</taxon>
        <taxon>Arthropoda</taxon>
        <taxon>Chelicerata</taxon>
        <taxon>Arachnida</taxon>
        <taxon>Acari</taxon>
        <taxon>Acariformes</taxon>
        <taxon>Sarcoptiformes</taxon>
        <taxon>Oribatida</taxon>
        <taxon>Brachypylina</taxon>
        <taxon>Oppioidea</taxon>
        <taxon>Oppiidae</taxon>
        <taxon>Oppiella</taxon>
    </lineage>
</organism>
<feature type="region of interest" description="Disordered" evidence="4">
    <location>
        <begin position="462"/>
        <end position="496"/>
    </location>
</feature>
<accession>A0A7R9M330</accession>
<dbReference type="Gene3D" id="3.80.10.10">
    <property type="entry name" value="Ribonuclease Inhibitor"/>
    <property type="match status" value="3"/>
</dbReference>
<dbReference type="PANTHER" id="PTHR24112:SF9">
    <property type="entry name" value="PROTEIN PHOSPHATASE 1 REGULATORY SUBUNIT 37"/>
    <property type="match status" value="1"/>
</dbReference>
<feature type="region of interest" description="Disordered" evidence="4">
    <location>
        <begin position="572"/>
        <end position="595"/>
    </location>
</feature>
<evidence type="ECO:0008006" key="7">
    <source>
        <dbReference type="Google" id="ProtNLM"/>
    </source>
</evidence>
<evidence type="ECO:0000313" key="5">
    <source>
        <dbReference type="EMBL" id="CAD7652466.1"/>
    </source>
</evidence>